<reference evidence="2 3" key="1">
    <citation type="journal article" date="2016" name="Front. Microbiol.">
        <title>Comparative Genomics Analysis of Streptomyces Species Reveals Their Adaptation to the Marine Environment and Their Diversity at the Genomic Level.</title>
        <authorList>
            <person name="Tian X."/>
            <person name="Zhang Z."/>
            <person name="Yang T."/>
            <person name="Chen M."/>
            <person name="Li J."/>
            <person name="Chen F."/>
            <person name="Yang J."/>
            <person name="Li W."/>
            <person name="Zhang B."/>
            <person name="Zhang Z."/>
            <person name="Wu J."/>
            <person name="Zhang C."/>
            <person name="Long L."/>
            <person name="Xiao J."/>
        </authorList>
    </citation>
    <scope>NUCLEOTIDE SEQUENCE [LARGE SCALE GENOMIC DNA]</scope>
    <source>
        <strain evidence="2 3">SCSIO M10379</strain>
    </source>
</reference>
<keyword evidence="1" id="KW-0812">Transmembrane</keyword>
<dbReference type="AlphaFoldDB" id="A0A1E7K5V7"/>
<evidence type="ECO:0000256" key="1">
    <source>
        <dbReference type="SAM" id="Phobius"/>
    </source>
</evidence>
<dbReference type="EMBL" id="LJGV01000022">
    <property type="protein sequence ID" value="OEU99318.1"/>
    <property type="molecule type" value="Genomic_DNA"/>
</dbReference>
<dbReference type="Proteomes" id="UP000175829">
    <property type="component" value="Unassembled WGS sequence"/>
</dbReference>
<dbReference type="PATRIC" id="fig|943816.4.peg.2999"/>
<name>A0A1E7K5V7_9ACTN</name>
<keyword evidence="1" id="KW-1133">Transmembrane helix</keyword>
<proteinExistence type="predicted"/>
<gene>
    <name evidence="2" type="ORF">AN217_17560</name>
</gene>
<evidence type="ECO:0000313" key="2">
    <source>
        <dbReference type="EMBL" id="OEU99318.1"/>
    </source>
</evidence>
<feature type="transmembrane region" description="Helical" evidence="1">
    <location>
        <begin position="26"/>
        <end position="54"/>
    </location>
</feature>
<evidence type="ECO:0008006" key="4">
    <source>
        <dbReference type="Google" id="ProtNLM"/>
    </source>
</evidence>
<accession>A0A1E7K5V7</accession>
<protein>
    <recommendedName>
        <fullName evidence="4">DUF4190 domain-containing protein</fullName>
    </recommendedName>
</protein>
<feature type="transmembrane region" description="Helical" evidence="1">
    <location>
        <begin position="61"/>
        <end position="84"/>
    </location>
</feature>
<keyword evidence="1" id="KW-0472">Membrane</keyword>
<organism evidence="2 3">
    <name type="scientific">Streptomyces qinglanensis</name>
    <dbReference type="NCBI Taxonomy" id="943816"/>
    <lineage>
        <taxon>Bacteria</taxon>
        <taxon>Bacillati</taxon>
        <taxon>Actinomycetota</taxon>
        <taxon>Actinomycetes</taxon>
        <taxon>Kitasatosporales</taxon>
        <taxon>Streptomycetaceae</taxon>
        <taxon>Streptomyces</taxon>
    </lineage>
</organism>
<comment type="caution">
    <text evidence="2">The sequence shown here is derived from an EMBL/GenBank/DDBJ whole genome shotgun (WGS) entry which is preliminary data.</text>
</comment>
<evidence type="ECO:0000313" key="3">
    <source>
        <dbReference type="Proteomes" id="UP000175829"/>
    </source>
</evidence>
<sequence>MSYSGPPNQPYQPGPPPANDSNTLSIVGIVLGAVAFIFCPPGFGIAGMVCGFVAKSKQERLAPVAIGVSVAGLVIGMVLGFVVFRGMYGG</sequence>